<reference evidence="6" key="1">
    <citation type="journal article" date="2014" name="BMC Genomics">
        <title>Genome characteristics reveal the impact of lichenization on lichen-forming fungus Endocarpon pusillum Hedwig (Verrucariales, Ascomycota).</title>
        <authorList>
            <person name="Wang Y.-Y."/>
            <person name="Liu B."/>
            <person name="Zhang X.-Y."/>
            <person name="Zhou Q.-M."/>
            <person name="Zhang T."/>
            <person name="Li H."/>
            <person name="Yu Y.-F."/>
            <person name="Zhang X.-L."/>
            <person name="Hao X.-Y."/>
            <person name="Wang M."/>
            <person name="Wang L."/>
            <person name="Wei J.-C."/>
        </authorList>
    </citation>
    <scope>NUCLEOTIDE SEQUENCE [LARGE SCALE GENOMIC DNA]</scope>
    <source>
        <strain evidence="6">Z07020 / HMAS-L-300199</strain>
    </source>
</reference>
<dbReference type="InterPro" id="IPR002938">
    <property type="entry name" value="FAD-bd"/>
</dbReference>
<dbReference type="PANTHER" id="PTHR46720">
    <property type="entry name" value="HYDROXYLASE, PUTATIVE (AFU_ORTHOLOGUE AFUA_3G01460)-RELATED"/>
    <property type="match status" value="1"/>
</dbReference>
<keyword evidence="2" id="KW-0274">FAD</keyword>
<dbReference type="FunFam" id="3.50.50.60:FF:000156">
    <property type="entry name" value="Salicylate hydroxylase, putative"/>
    <property type="match status" value="1"/>
</dbReference>
<dbReference type="AlphaFoldDB" id="U1HWU8"/>
<evidence type="ECO:0000256" key="1">
    <source>
        <dbReference type="ARBA" id="ARBA00022630"/>
    </source>
</evidence>
<dbReference type="EMBL" id="KE720815">
    <property type="protein sequence ID" value="ERF75255.1"/>
    <property type="molecule type" value="Genomic_DNA"/>
</dbReference>
<proteinExistence type="predicted"/>
<dbReference type="HOGENOM" id="CLU_009665_19_5_1"/>
<accession>U1HWU8</accession>
<dbReference type="Gene3D" id="3.50.50.60">
    <property type="entry name" value="FAD/NAD(P)-binding domain"/>
    <property type="match status" value="1"/>
</dbReference>
<dbReference type="OrthoDB" id="16820at2759"/>
<keyword evidence="1" id="KW-0285">Flavoprotein</keyword>
<gene>
    <name evidence="5" type="ORF">EPUS_00047</name>
</gene>
<dbReference type="InterPro" id="IPR036188">
    <property type="entry name" value="FAD/NAD-bd_sf"/>
</dbReference>
<dbReference type="GO" id="GO:0016491">
    <property type="term" value="F:oxidoreductase activity"/>
    <property type="evidence" value="ECO:0007669"/>
    <property type="project" value="UniProtKB-KW"/>
</dbReference>
<evidence type="ECO:0000313" key="6">
    <source>
        <dbReference type="Proteomes" id="UP000019373"/>
    </source>
</evidence>
<evidence type="ECO:0000256" key="3">
    <source>
        <dbReference type="ARBA" id="ARBA00023002"/>
    </source>
</evidence>
<evidence type="ECO:0000313" key="5">
    <source>
        <dbReference type="EMBL" id="ERF75255.1"/>
    </source>
</evidence>
<organism evidence="5 6">
    <name type="scientific">Endocarpon pusillum (strain Z07020 / HMAS-L-300199)</name>
    <name type="common">Lichen-forming fungus</name>
    <dbReference type="NCBI Taxonomy" id="1263415"/>
    <lineage>
        <taxon>Eukaryota</taxon>
        <taxon>Fungi</taxon>
        <taxon>Dikarya</taxon>
        <taxon>Ascomycota</taxon>
        <taxon>Pezizomycotina</taxon>
        <taxon>Eurotiomycetes</taxon>
        <taxon>Chaetothyriomycetidae</taxon>
        <taxon>Verrucariales</taxon>
        <taxon>Verrucariaceae</taxon>
        <taxon>Endocarpon</taxon>
    </lineage>
</organism>
<sequence>MASGPPKKVAIIGAGLAGLGLALALHARSIPCTIYELRLPSKVTTGALMLSPNALGVLDSLGVYERIRNKGYNFENIAFKNDKEETTDLYPLGNEKLYGYKALRIYRQVLLTELRTMVQERDIQVIYEKKFSRVLQESADEGVTFQFEDGSTAQADLLVGTDGIHSTVRQKVSPSTTPLYSGMLAITCVIPTSKLRFPADKDYSTLPVAIHGKAGTFIFAPQDVDGSEVLAGSQKRYPEQSKAEWSRLFGAKDELLALLSANRADWPDIVQSGLENVPKHTLSIWPFYIVPKLAAWRSEKQRVIILGDAAHAIPPTAGQGASQAFEDAFTLAFLLSRLSPQIQLAAALEFWQNYRQERVDQVIALTQQLNNMRLPAAEREKLGKGEIWRSGDEAQLEWLYVPRIEERLATWVEEAEKREGGEDGTVQKSLIS</sequence>
<dbReference type="GO" id="GO:0044550">
    <property type="term" value="P:secondary metabolite biosynthetic process"/>
    <property type="evidence" value="ECO:0007669"/>
    <property type="project" value="TreeGrafter"/>
</dbReference>
<protein>
    <recommendedName>
        <fullName evidence="4">FAD-binding domain-containing protein</fullName>
    </recommendedName>
</protein>
<dbReference type="Proteomes" id="UP000019373">
    <property type="component" value="Unassembled WGS sequence"/>
</dbReference>
<dbReference type="SUPFAM" id="SSF51905">
    <property type="entry name" value="FAD/NAD(P)-binding domain"/>
    <property type="match status" value="1"/>
</dbReference>
<dbReference type="PANTHER" id="PTHR46720:SF1">
    <property type="entry name" value="HYDROXYLASE, PUTATIVE (AFU_ORTHOLOGUE AFUA_8G06050)-RELATED"/>
    <property type="match status" value="1"/>
</dbReference>
<evidence type="ECO:0000259" key="4">
    <source>
        <dbReference type="Pfam" id="PF01494"/>
    </source>
</evidence>
<keyword evidence="3" id="KW-0560">Oxidoreductase</keyword>
<evidence type="ECO:0000256" key="2">
    <source>
        <dbReference type="ARBA" id="ARBA00022827"/>
    </source>
</evidence>
<dbReference type="OMA" id="SSICLWT"/>
<dbReference type="InterPro" id="IPR051104">
    <property type="entry name" value="FAD_monoxygenase"/>
</dbReference>
<keyword evidence="6" id="KW-1185">Reference proteome</keyword>
<feature type="domain" description="FAD-binding" evidence="4">
    <location>
        <begin position="8"/>
        <end position="361"/>
    </location>
</feature>
<dbReference type="eggNOG" id="KOG2614">
    <property type="taxonomic scope" value="Eukaryota"/>
</dbReference>
<name>U1HWU8_ENDPU</name>
<dbReference type="PRINTS" id="PR00420">
    <property type="entry name" value="RNGMNOXGNASE"/>
</dbReference>
<dbReference type="RefSeq" id="XP_007787267.1">
    <property type="nucleotide sequence ID" value="XM_007789077.1"/>
</dbReference>
<dbReference type="GO" id="GO:0071949">
    <property type="term" value="F:FAD binding"/>
    <property type="evidence" value="ECO:0007669"/>
    <property type="project" value="InterPro"/>
</dbReference>
<dbReference type="GeneID" id="19235112"/>
<dbReference type="Pfam" id="PF01494">
    <property type="entry name" value="FAD_binding_3"/>
    <property type="match status" value="1"/>
</dbReference>